<dbReference type="VEuPathDB" id="FungiDB:FOZG_01819"/>
<accession>W9L575</accession>
<protein>
    <submittedName>
        <fullName evidence="1">Uncharacterized protein</fullName>
    </submittedName>
</protein>
<evidence type="ECO:0000313" key="1">
    <source>
        <dbReference type="EMBL" id="EWZ51927.1"/>
    </source>
</evidence>
<reference evidence="1" key="2">
    <citation type="submission" date="2012-06" db="EMBL/GenBank/DDBJ databases">
        <title>Annotation of the Genome Sequence of Fusarium oxysporum Fo47.</title>
        <authorList>
            <consortium name="The Broad Institute Genomics Platform"/>
            <person name="Ma L.-J."/>
            <person name="Corby-Kistler H."/>
            <person name="Broz K."/>
            <person name="Gale L.R."/>
            <person name="Jonkers W."/>
            <person name="O'Donnell K."/>
            <person name="Ploetz R."/>
            <person name="Steinberg C."/>
            <person name="Schwartz D.C."/>
            <person name="VanEtten H."/>
            <person name="Zhou S."/>
            <person name="Young S.K."/>
            <person name="Zeng Q."/>
            <person name="Gargeya S."/>
            <person name="Fitzgerald M."/>
            <person name="Abouelleil A."/>
            <person name="Alvarado L."/>
            <person name="Chapman S.B."/>
            <person name="Gainer-Dewar J."/>
            <person name="Goldberg J."/>
            <person name="Griggs A."/>
            <person name="Gujja S."/>
            <person name="Hansen M."/>
            <person name="Howarth C."/>
            <person name="Imamovic A."/>
            <person name="Ireland A."/>
            <person name="Larimer J."/>
            <person name="McCowan C."/>
            <person name="Murphy C."/>
            <person name="Pearson M."/>
            <person name="Poon T.W."/>
            <person name="Priest M."/>
            <person name="Roberts A."/>
            <person name="Saif S."/>
            <person name="Shea T."/>
            <person name="Sykes S."/>
            <person name="Wortman J."/>
            <person name="Nusbaum C."/>
            <person name="Birren B."/>
        </authorList>
    </citation>
    <scope>NUCLEOTIDE SEQUENCE</scope>
    <source>
        <strain evidence="1">Fo47</strain>
    </source>
</reference>
<reference evidence="1" key="1">
    <citation type="submission" date="2011-06" db="EMBL/GenBank/DDBJ databases">
        <title>The Genome Sequence of Fusarium oxysporum Fo47.</title>
        <authorList>
            <consortium name="The Broad Institute Genome Sequencing Platform"/>
            <person name="Ma L.-J."/>
            <person name="Gale L.R."/>
            <person name="Schwartz D.C."/>
            <person name="Zhou S."/>
            <person name="Corby-Kistler H."/>
            <person name="Young S.K."/>
            <person name="Zeng Q."/>
            <person name="Gargeya S."/>
            <person name="Fitzgerald M."/>
            <person name="Haas B."/>
            <person name="Abouelleil A."/>
            <person name="Alvarado L."/>
            <person name="Arachchi H.M."/>
            <person name="Berlin A."/>
            <person name="Brown A."/>
            <person name="Chapman S.B."/>
            <person name="Chen Z."/>
            <person name="Dunbar C."/>
            <person name="Freedman E."/>
            <person name="Gearin G."/>
            <person name="Gellesch M."/>
            <person name="Goldberg J."/>
            <person name="Griggs A."/>
            <person name="Gujja S."/>
            <person name="Heiman D."/>
            <person name="Howarth C."/>
            <person name="Larson L."/>
            <person name="Lui A."/>
            <person name="MacDonald P.J.P."/>
            <person name="Mehta T."/>
            <person name="Montmayeur A."/>
            <person name="Murphy C."/>
            <person name="Neiman D."/>
            <person name="Pearson M."/>
            <person name="Priest M."/>
            <person name="Roberts A."/>
            <person name="Saif S."/>
            <person name="Shea T."/>
            <person name="Shenoy N."/>
            <person name="Sisk P."/>
            <person name="Stolte C."/>
            <person name="Sykes S."/>
            <person name="Wortman J."/>
            <person name="Nusbaum C."/>
            <person name="Birren B."/>
        </authorList>
    </citation>
    <scope>NUCLEOTIDE SEQUENCE [LARGE SCALE GENOMIC DNA]</scope>
    <source>
        <strain evidence="1">Fo47</strain>
    </source>
</reference>
<dbReference type="AlphaFoldDB" id="W9L575"/>
<organism evidence="1">
    <name type="scientific">Fusarium oxysporum Fo47</name>
    <dbReference type="NCBI Taxonomy" id="660027"/>
    <lineage>
        <taxon>Eukaryota</taxon>
        <taxon>Fungi</taxon>
        <taxon>Dikarya</taxon>
        <taxon>Ascomycota</taxon>
        <taxon>Pezizomycotina</taxon>
        <taxon>Sordariomycetes</taxon>
        <taxon>Hypocreomycetidae</taxon>
        <taxon>Hypocreales</taxon>
        <taxon>Nectriaceae</taxon>
        <taxon>Fusarium</taxon>
        <taxon>Fusarium oxysporum species complex</taxon>
    </lineage>
</organism>
<name>W9L575_FUSOX</name>
<proteinExistence type="predicted"/>
<dbReference type="HOGENOM" id="CLU_166993_0_0_1"/>
<gene>
    <name evidence="1" type="ORF">FOZG_01819</name>
</gene>
<dbReference type="Proteomes" id="UP000030766">
    <property type="component" value="Unassembled WGS sequence"/>
</dbReference>
<dbReference type="EMBL" id="JH717896">
    <property type="protein sequence ID" value="EWZ51927.1"/>
    <property type="molecule type" value="Genomic_DNA"/>
</dbReference>
<sequence>MSFHIHNVYGYHGEGEVAGERRRGDLIHSNNQVQVQVQVQGGRGQGSEHSVVLLSMARTIMCPPDQSLTLRTLWGTITGFNDEKPKHEEGNWSWSWSWSCTSASACYDVSNKRTNKQYL</sequence>